<keyword evidence="1" id="KW-0479">Metal-binding</keyword>
<evidence type="ECO:0000313" key="2">
    <source>
        <dbReference type="EMBL" id="CAF1593004.1"/>
    </source>
</evidence>
<sequence>MNTSIIYHTDESDVIDDLLSSNTNERDLIDRLLGCAYGQALGDAYGLATEFQKRSDVATTYPDGTQLIPFPNYVQSQHSSRWSPGDWTDDTDQWLLLMETLSDSDGDVKIFARKLNMWIRHGFPELNDFGGLGLGVNVAKAVQTEGFFENPLDASRTAWESTDRQAAPNGAVMRCSASAFVHYNEIDKMKSTAIQMCKVTHFDPRCVASCIAVCLAVAYVLQSPNDDLELLIDRVQKETLATVGDTLLPVYQEEFLWYTSKGRSLDDLCFDDEKAIGYTFKCLAAGFYGLRSTRSFQETLNDLIRQGGDADTNGAVCGTMYGARYGYKSLPSEWLKAMPYKKWFDNKIITYLKRQNLP</sequence>
<accession>A0A816QZ56</accession>
<dbReference type="EMBL" id="CAJNRE010015461">
    <property type="protein sequence ID" value="CAF2137401.1"/>
    <property type="molecule type" value="Genomic_DNA"/>
</dbReference>
<dbReference type="Proteomes" id="UP000663842">
    <property type="component" value="Unassembled WGS sequence"/>
</dbReference>
<feature type="binding site" evidence="1">
    <location>
        <position position="89"/>
    </location>
    <ligand>
        <name>Mg(2+)</name>
        <dbReference type="ChEBI" id="CHEBI:18420"/>
        <label>1</label>
    </ligand>
</feature>
<dbReference type="Pfam" id="PF03747">
    <property type="entry name" value="ADP_ribosyl_GH"/>
    <property type="match status" value="1"/>
</dbReference>
<dbReference type="PANTHER" id="PTHR16222">
    <property type="entry name" value="ADP-RIBOSYLGLYCOHYDROLASE"/>
    <property type="match status" value="1"/>
</dbReference>
<dbReference type="GO" id="GO:0046872">
    <property type="term" value="F:metal ion binding"/>
    <property type="evidence" value="ECO:0007669"/>
    <property type="project" value="UniProtKB-KW"/>
</dbReference>
<comment type="cofactor">
    <cofactor evidence="1">
        <name>Mg(2+)</name>
        <dbReference type="ChEBI" id="CHEBI:18420"/>
    </cofactor>
    <text evidence="1">Binds 2 magnesium ions per subunit.</text>
</comment>
<feature type="binding site" evidence="1">
    <location>
        <position position="309"/>
    </location>
    <ligand>
        <name>Mg(2+)</name>
        <dbReference type="ChEBI" id="CHEBI:18420"/>
        <label>1</label>
    </ligand>
</feature>
<dbReference type="OrthoDB" id="2021138at2759"/>
<keyword evidence="1" id="KW-0460">Magnesium</keyword>
<dbReference type="SUPFAM" id="SSF101478">
    <property type="entry name" value="ADP-ribosylglycohydrolase"/>
    <property type="match status" value="1"/>
</dbReference>
<feature type="binding site" evidence="1">
    <location>
        <position position="90"/>
    </location>
    <ligand>
        <name>Mg(2+)</name>
        <dbReference type="ChEBI" id="CHEBI:18420"/>
        <label>1</label>
    </ligand>
</feature>
<dbReference type="Proteomes" id="UP000663834">
    <property type="component" value="Unassembled WGS sequence"/>
</dbReference>
<dbReference type="EMBL" id="CAJOBF010000072">
    <property type="protein sequence ID" value="CAF3739767.1"/>
    <property type="molecule type" value="Genomic_DNA"/>
</dbReference>
<comment type="caution">
    <text evidence="4">The sequence shown here is derived from an EMBL/GenBank/DDBJ whole genome shotgun (WGS) entry which is preliminary data.</text>
</comment>
<dbReference type="Proteomes" id="UP000663855">
    <property type="component" value="Unassembled WGS sequence"/>
</dbReference>
<reference evidence="4" key="1">
    <citation type="submission" date="2021-02" db="EMBL/GenBank/DDBJ databases">
        <authorList>
            <person name="Nowell W R."/>
        </authorList>
    </citation>
    <scope>NUCLEOTIDE SEQUENCE</scope>
</reference>
<name>A0A816QZ56_9BILA</name>
<evidence type="ECO:0000313" key="6">
    <source>
        <dbReference type="EMBL" id="CAF3739767.1"/>
    </source>
</evidence>
<gene>
    <name evidence="3" type="ORF">CJN711_LOCUS34892</name>
    <name evidence="7" type="ORF">GIL414_LOCUS3835</name>
    <name evidence="2" type="ORF">KQP761_LOCUS21400</name>
    <name evidence="5" type="ORF">MBJ925_LOCUS28849</name>
    <name evidence="6" type="ORF">UXM345_LOCUS1353</name>
    <name evidence="4" type="ORF">XDN619_LOCUS11548</name>
</gene>
<proteinExistence type="predicted"/>
<evidence type="ECO:0000313" key="5">
    <source>
        <dbReference type="EMBL" id="CAF2137401.1"/>
    </source>
</evidence>
<dbReference type="EMBL" id="CAJNOV010017015">
    <property type="protein sequence ID" value="CAF1598765.1"/>
    <property type="molecule type" value="Genomic_DNA"/>
</dbReference>
<dbReference type="EMBL" id="CAJOBJ010000873">
    <property type="protein sequence ID" value="CAF3848672.1"/>
    <property type="molecule type" value="Genomic_DNA"/>
</dbReference>
<dbReference type="InterPro" id="IPR036705">
    <property type="entry name" value="Ribosyl_crysJ1_sf"/>
</dbReference>
<dbReference type="Proteomes" id="UP000681720">
    <property type="component" value="Unassembled WGS sequence"/>
</dbReference>
<dbReference type="Gene3D" id="1.10.4080.10">
    <property type="entry name" value="ADP-ribosylation/Crystallin J1"/>
    <property type="match status" value="1"/>
</dbReference>
<evidence type="ECO:0008006" key="9">
    <source>
        <dbReference type="Google" id="ProtNLM"/>
    </source>
</evidence>
<dbReference type="InterPro" id="IPR005502">
    <property type="entry name" value="Ribosyl_crysJ1"/>
</dbReference>
<evidence type="ECO:0000313" key="7">
    <source>
        <dbReference type="EMBL" id="CAF3848672.1"/>
    </source>
</evidence>
<evidence type="ECO:0000313" key="8">
    <source>
        <dbReference type="Proteomes" id="UP000663887"/>
    </source>
</evidence>
<organism evidence="4 8">
    <name type="scientific">Rotaria magnacalcarata</name>
    <dbReference type="NCBI Taxonomy" id="392030"/>
    <lineage>
        <taxon>Eukaryota</taxon>
        <taxon>Metazoa</taxon>
        <taxon>Spiralia</taxon>
        <taxon>Gnathifera</taxon>
        <taxon>Rotifera</taxon>
        <taxon>Eurotatoria</taxon>
        <taxon>Bdelloidea</taxon>
        <taxon>Philodinida</taxon>
        <taxon>Philodinidae</taxon>
        <taxon>Rotaria</taxon>
    </lineage>
</organism>
<evidence type="ECO:0000313" key="3">
    <source>
        <dbReference type="EMBL" id="CAF1598765.1"/>
    </source>
</evidence>
<dbReference type="InterPro" id="IPR050792">
    <property type="entry name" value="ADP-ribosylglycohydrolase"/>
</dbReference>
<evidence type="ECO:0000313" key="4">
    <source>
        <dbReference type="EMBL" id="CAF2066142.1"/>
    </source>
</evidence>
<dbReference type="Proteomes" id="UP000663887">
    <property type="component" value="Unassembled WGS sequence"/>
</dbReference>
<feature type="binding site" evidence="1">
    <location>
        <position position="88"/>
    </location>
    <ligand>
        <name>Mg(2+)</name>
        <dbReference type="ChEBI" id="CHEBI:18420"/>
        <label>1</label>
    </ligand>
</feature>
<protein>
    <recommendedName>
        <fullName evidence="9">ADP-ribosylglycohydrolase</fullName>
    </recommendedName>
</protein>
<feature type="binding site" evidence="1">
    <location>
        <position position="312"/>
    </location>
    <ligand>
        <name>Mg(2+)</name>
        <dbReference type="ChEBI" id="CHEBI:18420"/>
        <label>1</label>
    </ligand>
</feature>
<dbReference type="AlphaFoldDB" id="A0A816QZ56"/>
<dbReference type="EMBL" id="CAJNOW010011089">
    <property type="protein sequence ID" value="CAF1593004.1"/>
    <property type="molecule type" value="Genomic_DNA"/>
</dbReference>
<dbReference type="EMBL" id="CAJNRG010004414">
    <property type="protein sequence ID" value="CAF2066142.1"/>
    <property type="molecule type" value="Genomic_DNA"/>
</dbReference>
<dbReference type="PANTHER" id="PTHR16222:SF28">
    <property type="entry name" value="ADP-RIBOSYLGLYCOHYDROLASE"/>
    <property type="match status" value="1"/>
</dbReference>
<dbReference type="Proteomes" id="UP000663824">
    <property type="component" value="Unassembled WGS sequence"/>
</dbReference>
<evidence type="ECO:0000256" key="1">
    <source>
        <dbReference type="PIRSR" id="PIRSR605502-1"/>
    </source>
</evidence>
<feature type="binding site" evidence="1">
    <location>
        <position position="311"/>
    </location>
    <ligand>
        <name>Mg(2+)</name>
        <dbReference type="ChEBI" id="CHEBI:18420"/>
        <label>1</label>
    </ligand>
</feature>